<dbReference type="GO" id="GO:0008474">
    <property type="term" value="F:palmitoyl-(protein) hydrolase activity"/>
    <property type="evidence" value="ECO:0007669"/>
    <property type="project" value="TreeGrafter"/>
</dbReference>
<dbReference type="OrthoDB" id="10249433at2759"/>
<dbReference type="PANTHER" id="PTHR12277">
    <property type="entry name" value="ALPHA/BETA HYDROLASE DOMAIN-CONTAINING PROTEIN"/>
    <property type="match status" value="1"/>
</dbReference>
<evidence type="ECO:0000313" key="4">
    <source>
        <dbReference type="Proteomes" id="UP000674318"/>
    </source>
</evidence>
<keyword evidence="1" id="KW-0472">Membrane</keyword>
<dbReference type="AlphaFoldDB" id="A0A836H366"/>
<comment type="caution">
    <text evidence="3">The sequence shown here is derived from an EMBL/GenBank/DDBJ whole genome shotgun (WGS) entry which is preliminary data.</text>
</comment>
<dbReference type="GeneID" id="94287526"/>
<dbReference type="Gene3D" id="3.40.50.1820">
    <property type="entry name" value="alpha/beta hydrolase"/>
    <property type="match status" value="1"/>
</dbReference>
<dbReference type="Proteomes" id="UP000674318">
    <property type="component" value="Chromosome 35"/>
</dbReference>
<evidence type="ECO:0000259" key="2">
    <source>
        <dbReference type="Pfam" id="PF12146"/>
    </source>
</evidence>
<name>A0A836H366_9TRYP</name>
<keyword evidence="4" id="KW-1185">Reference proteome</keyword>
<dbReference type="KEGG" id="phet:94287526"/>
<organism evidence="3 4">
    <name type="scientific">Porcisia hertigi</name>
    <dbReference type="NCBI Taxonomy" id="2761500"/>
    <lineage>
        <taxon>Eukaryota</taxon>
        <taxon>Discoba</taxon>
        <taxon>Euglenozoa</taxon>
        <taxon>Kinetoplastea</taxon>
        <taxon>Metakinetoplastina</taxon>
        <taxon>Trypanosomatida</taxon>
        <taxon>Trypanosomatidae</taxon>
        <taxon>Leishmaniinae</taxon>
        <taxon>Porcisia</taxon>
    </lineage>
</organism>
<dbReference type="GO" id="GO:0016020">
    <property type="term" value="C:membrane"/>
    <property type="evidence" value="ECO:0007669"/>
    <property type="project" value="TreeGrafter"/>
</dbReference>
<feature type="transmembrane region" description="Helical" evidence="1">
    <location>
        <begin position="12"/>
        <end position="32"/>
    </location>
</feature>
<protein>
    <recommendedName>
        <fullName evidence="2">Serine aminopeptidase S33 domain-containing protein</fullName>
    </recommendedName>
</protein>
<proteinExistence type="predicted"/>
<keyword evidence="1" id="KW-0812">Transmembrane</keyword>
<dbReference type="RefSeq" id="XP_067753606.1">
    <property type="nucleotide sequence ID" value="XM_067897449.1"/>
</dbReference>
<evidence type="ECO:0000313" key="3">
    <source>
        <dbReference type="EMBL" id="KAG5492822.1"/>
    </source>
</evidence>
<dbReference type="InterPro" id="IPR029058">
    <property type="entry name" value="AB_hydrolase_fold"/>
</dbReference>
<gene>
    <name evidence="3" type="ORF">JKF63_01402</name>
</gene>
<keyword evidence="1" id="KW-1133">Transmembrane helix</keyword>
<dbReference type="SUPFAM" id="SSF53474">
    <property type="entry name" value="alpha/beta-Hydrolases"/>
    <property type="match status" value="1"/>
</dbReference>
<dbReference type="PANTHER" id="PTHR12277:SF81">
    <property type="entry name" value="PROTEIN ABHD13"/>
    <property type="match status" value="1"/>
</dbReference>
<dbReference type="InterPro" id="IPR022742">
    <property type="entry name" value="Hydrolase_4"/>
</dbReference>
<dbReference type="Pfam" id="PF12146">
    <property type="entry name" value="Hydrolase_4"/>
    <property type="match status" value="1"/>
</dbReference>
<accession>A0A836H366</accession>
<dbReference type="EMBL" id="JAFJZO010000035">
    <property type="protein sequence ID" value="KAG5492822.1"/>
    <property type="molecule type" value="Genomic_DNA"/>
</dbReference>
<reference evidence="3 4" key="1">
    <citation type="submission" date="2021-02" db="EMBL/GenBank/DDBJ databases">
        <title>Porcisia hertigi Genome sequencing and assembly.</title>
        <authorList>
            <person name="Almutairi H."/>
            <person name="Gatherer D."/>
        </authorList>
    </citation>
    <scope>NUCLEOTIDE SEQUENCE [LARGE SCALE GENOMIC DNA]</scope>
    <source>
        <strain evidence="3 4">C119</strain>
    </source>
</reference>
<evidence type="ECO:0000256" key="1">
    <source>
        <dbReference type="SAM" id="Phobius"/>
    </source>
</evidence>
<feature type="domain" description="Serine aminopeptidase S33" evidence="2">
    <location>
        <begin position="150"/>
        <end position="286"/>
    </location>
</feature>
<sequence length="394" mass="43384">MSFAGFLLSAGLYLALFIVFVSLFLYIISYYYRSHQDRLLYYPWVPPESREICDDPVALGIPCAERVRIITADKVGLWGYMLWPPPTSSMEKTSNRGSTELMGSTSANEAAALGAVHVDVEASSAGADGTSTEGLPSCRNRSITSPNGTPSFVILYFHGNAGNAGHRLPLAQAFVSHLKCAVMMVDYRGFGLSDDSEPTQEKLELDAQACFDYLWQDPRVPRDRIVVMGTSLGGAVSIHLAAHKRYARRISAVIVENSFSSIGDMASALSRPVLTKLVKRCPGLAVGIFEYYVKPLALWLDWNSLEKVSQVVVPMLFLSGLRDEIVPPEQMRRLYKAATKCLRDGNGSDLTVPLRRFLEFEDGEHNNLPLMPGYMSALQDFLSDVRNAGPATVI</sequence>